<organism evidence="3 4">
    <name type="scientific">Candidatus Sphingobacterium stercoripullorum</name>
    <dbReference type="NCBI Taxonomy" id="2838759"/>
    <lineage>
        <taxon>Bacteria</taxon>
        <taxon>Pseudomonadati</taxon>
        <taxon>Bacteroidota</taxon>
        <taxon>Sphingobacteriia</taxon>
        <taxon>Sphingobacteriales</taxon>
        <taxon>Sphingobacteriaceae</taxon>
        <taxon>Sphingobacterium</taxon>
    </lineage>
</organism>
<feature type="transmembrane region" description="Helical" evidence="1">
    <location>
        <begin position="22"/>
        <end position="49"/>
    </location>
</feature>
<dbReference type="AlphaFoldDB" id="A0A9D1WAU9"/>
<accession>A0A9D1WAU9</accession>
<reference evidence="3" key="2">
    <citation type="submission" date="2021-04" db="EMBL/GenBank/DDBJ databases">
        <authorList>
            <person name="Gilroy R."/>
        </authorList>
    </citation>
    <scope>NUCLEOTIDE SEQUENCE</scope>
    <source>
        <strain evidence="3">1719</strain>
    </source>
</reference>
<keyword evidence="1" id="KW-0812">Transmembrane</keyword>
<name>A0A9D1WAU9_9SPHI</name>
<keyword evidence="1" id="KW-0472">Membrane</keyword>
<dbReference type="InterPro" id="IPR007349">
    <property type="entry name" value="DUF418"/>
</dbReference>
<gene>
    <name evidence="3" type="ORF">H9853_10220</name>
</gene>
<keyword evidence="1" id="KW-1133">Transmembrane helix</keyword>
<evidence type="ECO:0000256" key="1">
    <source>
        <dbReference type="SAM" id="Phobius"/>
    </source>
</evidence>
<evidence type="ECO:0000313" key="3">
    <source>
        <dbReference type="EMBL" id="HIX55393.1"/>
    </source>
</evidence>
<protein>
    <submittedName>
        <fullName evidence="3">DUF418 domain-containing protein</fullName>
    </submittedName>
</protein>
<evidence type="ECO:0000313" key="4">
    <source>
        <dbReference type="Proteomes" id="UP000824156"/>
    </source>
</evidence>
<dbReference type="EMBL" id="DXEZ01000285">
    <property type="protein sequence ID" value="HIX55393.1"/>
    <property type="molecule type" value="Genomic_DNA"/>
</dbReference>
<evidence type="ECO:0000259" key="2">
    <source>
        <dbReference type="Pfam" id="PF04235"/>
    </source>
</evidence>
<proteinExistence type="predicted"/>
<feature type="domain" description="DUF418" evidence="2">
    <location>
        <begin position="18"/>
        <end position="76"/>
    </location>
</feature>
<dbReference type="Pfam" id="PF04235">
    <property type="entry name" value="DUF418"/>
    <property type="match status" value="1"/>
</dbReference>
<comment type="caution">
    <text evidence="3">The sequence shown here is derived from an EMBL/GenBank/DDBJ whole genome shotgun (WGS) entry which is preliminary data.</text>
</comment>
<reference evidence="3" key="1">
    <citation type="journal article" date="2021" name="PeerJ">
        <title>Extensive microbial diversity within the chicken gut microbiome revealed by metagenomics and culture.</title>
        <authorList>
            <person name="Gilroy R."/>
            <person name="Ravi A."/>
            <person name="Getino M."/>
            <person name="Pursley I."/>
            <person name="Horton D.L."/>
            <person name="Alikhan N.F."/>
            <person name="Baker D."/>
            <person name="Gharbi K."/>
            <person name="Hall N."/>
            <person name="Watson M."/>
            <person name="Adriaenssens E.M."/>
            <person name="Foster-Nyarko E."/>
            <person name="Jarju S."/>
            <person name="Secka A."/>
            <person name="Antonio M."/>
            <person name="Oren A."/>
            <person name="Chaudhuri R.R."/>
            <person name="La Ragione R."/>
            <person name="Hildebrand F."/>
            <person name="Pallen M.J."/>
        </authorList>
    </citation>
    <scope>NUCLEOTIDE SEQUENCE</scope>
    <source>
        <strain evidence="3">1719</strain>
    </source>
</reference>
<feature type="transmembrane region" description="Helical" evidence="1">
    <location>
        <begin position="56"/>
        <end position="77"/>
    </location>
</feature>
<dbReference type="Proteomes" id="UP000824156">
    <property type="component" value="Unassembled WGS sequence"/>
</dbReference>
<sequence length="78" mass="9100">MGQYPSIFGNMYLIPFYYATSFYFKIFTVLAIIQSATYVCFILLLYCYLPSARRALAIFILVGRMAFTNYIFQTFAIL</sequence>